<evidence type="ECO:0000256" key="2">
    <source>
        <dbReference type="ARBA" id="ARBA00011985"/>
    </source>
</evidence>
<dbReference type="PANTHER" id="PTHR43393">
    <property type="entry name" value="CYTOKININ RIBOSIDE 5'-MONOPHOSPHATE PHOSPHORIBOHYDROLASE"/>
    <property type="match status" value="1"/>
</dbReference>
<evidence type="ECO:0000256" key="4">
    <source>
        <dbReference type="SAM" id="MobiDB-lite"/>
    </source>
</evidence>
<dbReference type="RefSeq" id="WP_190290526.1">
    <property type="nucleotide sequence ID" value="NZ_JABFCZ010000006.1"/>
</dbReference>
<proteinExistence type="predicted"/>
<dbReference type="Pfam" id="PF03641">
    <property type="entry name" value="Lysine_decarbox"/>
    <property type="match status" value="1"/>
</dbReference>
<sequence length="317" mass="35765">MPQDPKLSPCKPCPAQAECRQTDLPWKSPKPSHEDPKAPELVAAIMRSPNYRQADEDVDFLNRDETRGIRLQLDYTKAETLFQEHGIAHSIVVFGSTRVSEPSAARRKVADLEAALERDPENKDLAQRHAIALRVLDKSRYYDIAREFGRLVGEAEHKVGDHLAVVTGGGPGMMEAANRGAADVGARTVGLNITLPHEQYPNPYVTPDLCFRFHYFGLRKLHFVMRARALVVFPGGYGTLDELFETLTLIQTRKIAPVPVILVGEAYWRKVFDPDFLVAEGVIDPEDRDLFWYAETAEEIWEDILRWYELAGKPLTA</sequence>
<dbReference type="InterPro" id="IPR031100">
    <property type="entry name" value="LOG_fam"/>
</dbReference>
<evidence type="ECO:0000256" key="3">
    <source>
        <dbReference type="ARBA" id="ARBA00031983"/>
    </source>
</evidence>
<dbReference type="GO" id="GO:0005829">
    <property type="term" value="C:cytosol"/>
    <property type="evidence" value="ECO:0007669"/>
    <property type="project" value="TreeGrafter"/>
</dbReference>
<dbReference type="Gene3D" id="3.40.50.450">
    <property type="match status" value="1"/>
</dbReference>
<feature type="region of interest" description="Disordered" evidence="4">
    <location>
        <begin position="1"/>
        <end position="37"/>
    </location>
</feature>
<dbReference type="SUPFAM" id="SSF102405">
    <property type="entry name" value="MCP/YpsA-like"/>
    <property type="match status" value="1"/>
</dbReference>
<organism evidence="5 6">
    <name type="scientific">Roseibium aggregatum</name>
    <dbReference type="NCBI Taxonomy" id="187304"/>
    <lineage>
        <taxon>Bacteria</taxon>
        <taxon>Pseudomonadati</taxon>
        <taxon>Pseudomonadota</taxon>
        <taxon>Alphaproteobacteria</taxon>
        <taxon>Hyphomicrobiales</taxon>
        <taxon>Stappiaceae</taxon>
        <taxon>Roseibium</taxon>
    </lineage>
</organism>
<dbReference type="Proteomes" id="UP000598467">
    <property type="component" value="Unassembled WGS sequence"/>
</dbReference>
<gene>
    <name evidence="5" type="ORF">HK439_06205</name>
</gene>
<dbReference type="GO" id="GO:0008714">
    <property type="term" value="F:AMP nucleosidase activity"/>
    <property type="evidence" value="ECO:0007669"/>
    <property type="project" value="UniProtKB-EC"/>
</dbReference>
<reference evidence="5" key="1">
    <citation type="submission" date="2020-05" db="EMBL/GenBank/DDBJ databases">
        <title>Identification of trans-AT polyketide cluster in two marine bacteria, producers of a novel glutaramide-containing polyketide sesbanimide D and analogs.</title>
        <authorList>
            <person name="Kacar D."/>
            <person name="Rodriguez P."/>
            <person name="Canedo L."/>
            <person name="Gonzalez E."/>
            <person name="Galan B."/>
            <person name="De La Calle F."/>
            <person name="Garcia J.L."/>
        </authorList>
    </citation>
    <scope>NUCLEOTIDE SEQUENCE</scope>
    <source>
        <strain evidence="5">PHM038</strain>
    </source>
</reference>
<dbReference type="AlphaFoldDB" id="A0A926NYY7"/>
<dbReference type="NCBIfam" id="TIGR00730">
    <property type="entry name" value="Rossman fold protein, TIGR00730 family"/>
    <property type="match status" value="1"/>
</dbReference>
<dbReference type="EMBL" id="JABFCZ010000006">
    <property type="protein sequence ID" value="MBD1545848.1"/>
    <property type="molecule type" value="Genomic_DNA"/>
</dbReference>
<evidence type="ECO:0000313" key="5">
    <source>
        <dbReference type="EMBL" id="MBD1545848.1"/>
    </source>
</evidence>
<comment type="caution">
    <text evidence="5">The sequence shown here is derived from an EMBL/GenBank/DDBJ whole genome shotgun (WGS) entry which is preliminary data.</text>
</comment>
<evidence type="ECO:0000313" key="6">
    <source>
        <dbReference type="Proteomes" id="UP000598467"/>
    </source>
</evidence>
<dbReference type="InterPro" id="IPR005269">
    <property type="entry name" value="LOG"/>
</dbReference>
<dbReference type="GO" id="GO:0009691">
    <property type="term" value="P:cytokinin biosynthetic process"/>
    <property type="evidence" value="ECO:0007669"/>
    <property type="project" value="InterPro"/>
</dbReference>
<comment type="catalytic activity">
    <reaction evidence="1">
        <text>AMP + H2O = D-ribose 5-phosphate + adenine</text>
        <dbReference type="Rhea" id="RHEA:20129"/>
        <dbReference type="ChEBI" id="CHEBI:15377"/>
        <dbReference type="ChEBI" id="CHEBI:16708"/>
        <dbReference type="ChEBI" id="CHEBI:78346"/>
        <dbReference type="ChEBI" id="CHEBI:456215"/>
        <dbReference type="EC" id="3.2.2.4"/>
    </reaction>
</comment>
<name>A0A926NYY7_9HYPH</name>
<dbReference type="PANTHER" id="PTHR43393:SF3">
    <property type="entry name" value="LYSINE DECARBOXYLASE-LIKE PROTEIN"/>
    <property type="match status" value="1"/>
</dbReference>
<dbReference type="InterPro" id="IPR052341">
    <property type="entry name" value="LOG_family_nucleotidases"/>
</dbReference>
<evidence type="ECO:0000256" key="1">
    <source>
        <dbReference type="ARBA" id="ARBA00000274"/>
    </source>
</evidence>
<dbReference type="EC" id="3.2.2.4" evidence="2"/>
<protein>
    <recommendedName>
        <fullName evidence="3">AMP nucleosidase</fullName>
        <ecNumber evidence="2">3.2.2.4</ecNumber>
    </recommendedName>
    <alternativeName>
        <fullName evidence="3">AMP nucleosidase</fullName>
    </alternativeName>
</protein>
<accession>A0A926NYY7</accession>